<organism evidence="1 2">
    <name type="scientific">Hominisplanchenecus murintestinalis</name>
    <dbReference type="NCBI Taxonomy" id="2941517"/>
    <lineage>
        <taxon>Bacteria</taxon>
        <taxon>Bacillati</taxon>
        <taxon>Bacillota</taxon>
        <taxon>Clostridia</taxon>
        <taxon>Lachnospirales</taxon>
        <taxon>Lachnospiraceae</taxon>
        <taxon>Hominisplanchenecus</taxon>
    </lineage>
</organism>
<keyword evidence="2" id="KW-1185">Reference proteome</keyword>
<name>A0AC61QZ90_9FIRM</name>
<dbReference type="EMBL" id="SRZB01000020">
    <property type="protein sequence ID" value="TGX98220.1"/>
    <property type="molecule type" value="Genomic_DNA"/>
</dbReference>
<comment type="caution">
    <text evidence="1">The sequence shown here is derived from an EMBL/GenBank/DDBJ whole genome shotgun (WGS) entry which is preliminary data.</text>
</comment>
<proteinExistence type="predicted"/>
<dbReference type="Proteomes" id="UP000307720">
    <property type="component" value="Unassembled WGS sequence"/>
</dbReference>
<gene>
    <name evidence="1" type="ORF">E5357_09660</name>
</gene>
<reference evidence="1" key="1">
    <citation type="submission" date="2019-04" db="EMBL/GenBank/DDBJ databases">
        <title>Microbes associate with the intestines of laboratory mice.</title>
        <authorList>
            <person name="Navarre W."/>
            <person name="Wong E."/>
            <person name="Huang K."/>
            <person name="Tropini C."/>
            <person name="Ng K."/>
            <person name="Yu B."/>
        </authorList>
    </citation>
    <scope>NUCLEOTIDE SEQUENCE</scope>
    <source>
        <strain evidence="1">NM72_1-8</strain>
    </source>
</reference>
<sequence length="434" mass="49488">MDFWIPFILFSVSFLFKLTVVIENRTFPLIFDEFKYEKMSRLLLLNGGYHSVQYPLFYPLSLMPAYLFGEHYYVAMKVLNSFYSSFVPVFTYMICRLYMDEKPGGICAAFSAVIPFQYITPMCLMSENLWFPMLLLAIYLVLRKHKRELLGDAALGITLGLLFMTRHITLVIIPVFALVWIMKQKELGKSWKLILGRGFLVSALLCLAYSPWVYNGIKGGYSLKKIIGFTIASKTNPEQLTLSRLITSAGYYLGYFALITAPVLGLAVKSIRALDIGRTKIFSAYNQLWVTVCGLAGAIFVAVTRHSWRAYYNYPEFTKIKGRYVIYFTVLFVILGAVVMFHKNPRFKHRWINIITTWLLPAGAIALAWLVIVKQAWHPIPGGKNAKNTFLLLLPLSCCSLNCGAPRPTWTLYTATTKPRNRLPSAMPQKCQKP</sequence>
<protein>
    <submittedName>
        <fullName evidence="1">Uncharacterized protein</fullName>
    </submittedName>
</protein>
<evidence type="ECO:0000313" key="1">
    <source>
        <dbReference type="EMBL" id="TGX98220.1"/>
    </source>
</evidence>
<evidence type="ECO:0000313" key="2">
    <source>
        <dbReference type="Proteomes" id="UP000307720"/>
    </source>
</evidence>
<accession>A0AC61QZ90</accession>